<reference evidence="1" key="1">
    <citation type="submission" date="2021-05" db="EMBL/GenBank/DDBJ databases">
        <authorList>
            <person name="Pan Q."/>
            <person name="Jouanno E."/>
            <person name="Zahm M."/>
            <person name="Klopp C."/>
            <person name="Cabau C."/>
            <person name="Louis A."/>
            <person name="Berthelot C."/>
            <person name="Parey E."/>
            <person name="Roest Crollius H."/>
            <person name="Montfort J."/>
            <person name="Robinson-Rechavi M."/>
            <person name="Bouchez O."/>
            <person name="Lampietro C."/>
            <person name="Lopez Roques C."/>
            <person name="Donnadieu C."/>
            <person name="Postlethwait J."/>
            <person name="Bobe J."/>
            <person name="Dillon D."/>
            <person name="Chandos A."/>
            <person name="von Hippel F."/>
            <person name="Guiguen Y."/>
        </authorList>
    </citation>
    <scope>NUCLEOTIDE SEQUENCE</scope>
    <source>
        <strain evidence="1">YG-Jan2019</strain>
    </source>
</reference>
<organism evidence="1 2">
    <name type="scientific">Dallia pectoralis</name>
    <name type="common">Alaska blackfish</name>
    <dbReference type="NCBI Taxonomy" id="75939"/>
    <lineage>
        <taxon>Eukaryota</taxon>
        <taxon>Metazoa</taxon>
        <taxon>Chordata</taxon>
        <taxon>Craniata</taxon>
        <taxon>Vertebrata</taxon>
        <taxon>Euteleostomi</taxon>
        <taxon>Actinopterygii</taxon>
        <taxon>Neopterygii</taxon>
        <taxon>Teleostei</taxon>
        <taxon>Protacanthopterygii</taxon>
        <taxon>Esociformes</taxon>
        <taxon>Umbridae</taxon>
        <taxon>Dallia</taxon>
    </lineage>
</organism>
<evidence type="ECO:0000313" key="1">
    <source>
        <dbReference type="EMBL" id="KAJ8002266.1"/>
    </source>
</evidence>
<accession>A0ACC2GF24</accession>
<name>A0ACC2GF24_DALPE</name>
<evidence type="ECO:0000313" key="2">
    <source>
        <dbReference type="Proteomes" id="UP001157502"/>
    </source>
</evidence>
<sequence>MASVLICTSCGRTTSSDQEYNRLSLNVSPGQTLMDSLALNFKSDTVDYRCQVCKSLQATKMEEFHTLPRVLVLYLNRFGGTWDVDKMEAPVLFPPNMSISTLCGDTVPPMHCVIPEDHGDQALSQNGPANQSVLWTDRPSNDGVLSPDGQVIDDLLCRPDLSDQEPEEVQQTVTVEQSVTSPGYYQLTGVVSHFGESMMSGHYISDVLGDSGNWLCCNDNVVTVSSQATVLNSRAQSAYLLFYSYSREAGGPRSQGLMGPLPTQQGQQWPIFTTPVWTQHCSSAHLYQGTSSDEEEQDQSEECVETKPVEAVKEETSRWTHVVRGVKAAGRLTLGLLVPLGILAATLPISYEHQARGSCMDTFWSAARSLIEPYCTLTYLTPFPV</sequence>
<proteinExistence type="predicted"/>
<protein>
    <submittedName>
        <fullName evidence="1">Uncharacterized protein</fullName>
    </submittedName>
</protein>
<comment type="caution">
    <text evidence="1">The sequence shown here is derived from an EMBL/GenBank/DDBJ whole genome shotgun (WGS) entry which is preliminary data.</text>
</comment>
<dbReference type="Proteomes" id="UP001157502">
    <property type="component" value="Chromosome 14"/>
</dbReference>
<gene>
    <name evidence="1" type="ORF">DPEC_G00178110</name>
</gene>
<dbReference type="EMBL" id="CM055741">
    <property type="protein sequence ID" value="KAJ8002266.1"/>
    <property type="molecule type" value="Genomic_DNA"/>
</dbReference>
<keyword evidence="2" id="KW-1185">Reference proteome</keyword>